<dbReference type="InterPro" id="IPR001915">
    <property type="entry name" value="Peptidase_M48"/>
</dbReference>
<feature type="domain" description="Peptidase M48" evidence="8">
    <location>
        <begin position="188"/>
        <end position="366"/>
    </location>
</feature>
<dbReference type="GO" id="GO:0046872">
    <property type="term" value="F:metal ion binding"/>
    <property type="evidence" value="ECO:0007669"/>
    <property type="project" value="UniProtKB-KW"/>
</dbReference>
<dbReference type="EMBL" id="CP042301">
    <property type="protein sequence ID" value="QDZ00359.1"/>
    <property type="molecule type" value="Genomic_DNA"/>
</dbReference>
<evidence type="ECO:0000313" key="10">
    <source>
        <dbReference type="EMBL" id="QDZ00359.1"/>
    </source>
</evidence>
<dbReference type="Pfam" id="PF01435">
    <property type="entry name" value="Peptidase_M48"/>
    <property type="match status" value="1"/>
</dbReference>
<name>A0A5B8KXP6_9HYPH</name>
<accession>A0A5B8KXP6</accession>
<dbReference type="PANTHER" id="PTHR22726">
    <property type="entry name" value="METALLOENDOPEPTIDASE OMA1"/>
    <property type="match status" value="1"/>
</dbReference>
<evidence type="ECO:0000313" key="11">
    <source>
        <dbReference type="Proteomes" id="UP000321389"/>
    </source>
</evidence>
<keyword evidence="7" id="KW-0472">Membrane</keyword>
<dbReference type="PANTHER" id="PTHR22726:SF1">
    <property type="entry name" value="METALLOENDOPEPTIDASE OMA1, MITOCHONDRIAL"/>
    <property type="match status" value="1"/>
</dbReference>
<dbReference type="Gene3D" id="3.30.2010.10">
    <property type="entry name" value="Metalloproteases ('zincins'), catalytic domain"/>
    <property type="match status" value="1"/>
</dbReference>
<comment type="similarity">
    <text evidence="6">Belongs to the peptidase M48 family.</text>
</comment>
<evidence type="ECO:0000256" key="2">
    <source>
        <dbReference type="ARBA" id="ARBA00022723"/>
    </source>
</evidence>
<organism evidence="10 11">
    <name type="scientific">Nitratireductor mangrovi</name>
    <dbReference type="NCBI Taxonomy" id="2599600"/>
    <lineage>
        <taxon>Bacteria</taxon>
        <taxon>Pseudomonadati</taxon>
        <taxon>Pseudomonadota</taxon>
        <taxon>Alphaproteobacteria</taxon>
        <taxon>Hyphomicrobiales</taxon>
        <taxon>Phyllobacteriaceae</taxon>
        <taxon>Nitratireductor</taxon>
    </lineage>
</organism>
<dbReference type="AlphaFoldDB" id="A0A5B8KXP6"/>
<protein>
    <submittedName>
        <fullName evidence="10">M48 family metallopeptidase</fullName>
    </submittedName>
</protein>
<dbReference type="GO" id="GO:0051603">
    <property type="term" value="P:proteolysis involved in protein catabolic process"/>
    <property type="evidence" value="ECO:0007669"/>
    <property type="project" value="TreeGrafter"/>
</dbReference>
<keyword evidence="7" id="KW-0812">Transmembrane</keyword>
<dbReference type="CDD" id="cd07332">
    <property type="entry name" value="M48C_Oma1_like"/>
    <property type="match status" value="1"/>
</dbReference>
<keyword evidence="7" id="KW-1133">Transmembrane helix</keyword>
<evidence type="ECO:0000256" key="3">
    <source>
        <dbReference type="ARBA" id="ARBA00022801"/>
    </source>
</evidence>
<evidence type="ECO:0000256" key="1">
    <source>
        <dbReference type="ARBA" id="ARBA00022670"/>
    </source>
</evidence>
<dbReference type="Proteomes" id="UP000321389">
    <property type="component" value="Chromosome"/>
</dbReference>
<evidence type="ECO:0000259" key="9">
    <source>
        <dbReference type="Pfam" id="PF23368"/>
    </source>
</evidence>
<dbReference type="KEGG" id="niy:FQ775_08185"/>
<dbReference type="GO" id="GO:0004222">
    <property type="term" value="F:metalloendopeptidase activity"/>
    <property type="evidence" value="ECO:0007669"/>
    <property type="project" value="InterPro"/>
</dbReference>
<keyword evidence="3 6" id="KW-0378">Hydrolase</keyword>
<keyword evidence="2" id="KW-0479">Metal-binding</keyword>
<proteinExistence type="inferred from homology"/>
<feature type="domain" description="DUF7092" evidence="9">
    <location>
        <begin position="30"/>
        <end position="109"/>
    </location>
</feature>
<dbReference type="Pfam" id="PF23368">
    <property type="entry name" value="DUF7092"/>
    <property type="match status" value="1"/>
</dbReference>
<evidence type="ECO:0000256" key="4">
    <source>
        <dbReference type="ARBA" id="ARBA00022833"/>
    </source>
</evidence>
<feature type="transmembrane region" description="Helical" evidence="7">
    <location>
        <begin position="128"/>
        <end position="146"/>
    </location>
</feature>
<sequence>MSIRWNTKARPWARNTWTWRGSILASDPELEGKWHAPRSGRDVAARLVRSADGNVSVADVESGGELVSAASAQIRISRRVGSVPRRIFFPDQSMFVTRDNDGVDRLLGASVGRGTKWLVEMERFRPRLAIAVALIAVLAFAVYRYAVPVLVEVAIAVTPDVVPGLMSSGALATLDEAVLSESELDAERQQEITNGFKALAAHAPRGSDGYTLYFRKGGAIGPNALALPDGTIIITDELIILAGDDDDSIYGVLGHEIGHVADEHSLRRLYRAAGITGLIILIGGDIGSGVEDVLIQGSALLSLSYSRDQERDADRYSIEIMHRAGRDPEAIARFFEVMRDRFGDTGKGAILTTHPATSERIEEARRYAREITATAKGGDG</sequence>
<evidence type="ECO:0000256" key="5">
    <source>
        <dbReference type="ARBA" id="ARBA00023049"/>
    </source>
</evidence>
<dbReference type="OrthoDB" id="9810445at2"/>
<evidence type="ECO:0000259" key="8">
    <source>
        <dbReference type="Pfam" id="PF01435"/>
    </source>
</evidence>
<keyword evidence="1 6" id="KW-0645">Protease</keyword>
<keyword evidence="11" id="KW-1185">Reference proteome</keyword>
<dbReference type="InterPro" id="IPR051156">
    <property type="entry name" value="Mito/Outer_Membr_Metalloprot"/>
</dbReference>
<keyword evidence="5 6" id="KW-0482">Metalloprotease</keyword>
<dbReference type="InterPro" id="IPR055518">
    <property type="entry name" value="DUF7092"/>
</dbReference>
<evidence type="ECO:0000256" key="7">
    <source>
        <dbReference type="SAM" id="Phobius"/>
    </source>
</evidence>
<reference evidence="10" key="1">
    <citation type="submission" date="2020-04" db="EMBL/GenBank/DDBJ databases">
        <title>Nitratireductor sp. nov. isolated from mangrove soil.</title>
        <authorList>
            <person name="Ye Y."/>
        </authorList>
    </citation>
    <scope>NUCLEOTIDE SEQUENCE</scope>
    <source>
        <strain evidence="10">SY7</strain>
    </source>
</reference>
<evidence type="ECO:0000256" key="6">
    <source>
        <dbReference type="RuleBase" id="RU003983"/>
    </source>
</evidence>
<comment type="cofactor">
    <cofactor evidence="6">
        <name>Zn(2+)</name>
        <dbReference type="ChEBI" id="CHEBI:29105"/>
    </cofactor>
    <text evidence="6">Binds 1 zinc ion per subunit.</text>
</comment>
<dbReference type="GO" id="GO:0016020">
    <property type="term" value="C:membrane"/>
    <property type="evidence" value="ECO:0007669"/>
    <property type="project" value="TreeGrafter"/>
</dbReference>
<gene>
    <name evidence="10" type="ORF">FQ775_08185</name>
</gene>
<keyword evidence="4 6" id="KW-0862">Zinc</keyword>